<name>A0A645BD96_9ZZZZ</name>
<proteinExistence type="predicted"/>
<reference evidence="1" key="1">
    <citation type="submission" date="2019-08" db="EMBL/GenBank/DDBJ databases">
        <authorList>
            <person name="Kucharzyk K."/>
            <person name="Murdoch R.W."/>
            <person name="Higgins S."/>
            <person name="Loffler F."/>
        </authorList>
    </citation>
    <scope>NUCLEOTIDE SEQUENCE</scope>
</reference>
<dbReference type="EMBL" id="VSSQ01019197">
    <property type="protein sequence ID" value="MPM63066.1"/>
    <property type="molecule type" value="Genomic_DNA"/>
</dbReference>
<dbReference type="AlphaFoldDB" id="A0A645BD96"/>
<sequence>MKKQMSQLPVKRVFLDSDIANEDGLFEFTIDCGAVYFGAVYDGDGQLTTVDQYFYTETYSREDLDSAAKNSQLLSVDNRDYRAKTYLLTKMENSQEWLRFHAVVPQEINPDYFYQKYIGD</sequence>
<evidence type="ECO:0000313" key="1">
    <source>
        <dbReference type="EMBL" id="MPM63066.1"/>
    </source>
</evidence>
<accession>A0A645BD96</accession>
<organism evidence="1">
    <name type="scientific">bioreactor metagenome</name>
    <dbReference type="NCBI Taxonomy" id="1076179"/>
    <lineage>
        <taxon>unclassified sequences</taxon>
        <taxon>metagenomes</taxon>
        <taxon>ecological metagenomes</taxon>
    </lineage>
</organism>
<gene>
    <name evidence="1" type="ORF">SDC9_109946</name>
</gene>
<protein>
    <submittedName>
        <fullName evidence="1">Uncharacterized protein</fullName>
    </submittedName>
</protein>
<comment type="caution">
    <text evidence="1">The sequence shown here is derived from an EMBL/GenBank/DDBJ whole genome shotgun (WGS) entry which is preliminary data.</text>
</comment>